<evidence type="ECO:0000256" key="2">
    <source>
        <dbReference type="SAM" id="SignalP"/>
    </source>
</evidence>
<feature type="signal peptide" evidence="2">
    <location>
        <begin position="1"/>
        <end position="24"/>
    </location>
</feature>
<dbReference type="PANTHER" id="PTHR35560:SF3">
    <property type="entry name" value="PEPTIDASE S9 PROLYL OLIGOPEPTIDASE CATALYTIC DOMAIN-CONTAINING PROTEIN"/>
    <property type="match status" value="1"/>
</dbReference>
<dbReference type="Proteomes" id="UP000063308">
    <property type="component" value="Chromosome"/>
</dbReference>
<name>A0A0E4BQT6_9BRAD</name>
<dbReference type="InterPro" id="IPR029058">
    <property type="entry name" value="AB_hydrolase_fold"/>
</dbReference>
<accession>A0A0E4BQT6</accession>
<evidence type="ECO:0000313" key="3">
    <source>
        <dbReference type="EMBL" id="BAR57651.1"/>
    </source>
</evidence>
<dbReference type="EMBL" id="AP014685">
    <property type="protein sequence ID" value="BAR57651.1"/>
    <property type="molecule type" value="Genomic_DNA"/>
</dbReference>
<dbReference type="Gene3D" id="3.40.50.1820">
    <property type="entry name" value="alpha/beta hydrolase"/>
    <property type="match status" value="1"/>
</dbReference>
<keyword evidence="2" id="KW-0732">Signal</keyword>
<evidence type="ECO:0000313" key="4">
    <source>
        <dbReference type="Proteomes" id="UP000063308"/>
    </source>
</evidence>
<reference evidence="3 4" key="1">
    <citation type="submission" date="2014-11" db="EMBL/GenBank/DDBJ databases">
        <title>Symbiosis island explosion on the genome of extra-slow-growing strains of soybean bradyrhizobia with massive insertion sequences.</title>
        <authorList>
            <person name="Iida T."/>
            <person name="Minamisawa K."/>
        </authorList>
    </citation>
    <scope>NUCLEOTIDE SEQUENCE [LARGE SCALE GENOMIC DNA]</scope>
    <source>
        <strain evidence="3 4">NK6</strain>
    </source>
</reference>
<gene>
    <name evidence="3" type="ORF">NK6_4483</name>
</gene>
<dbReference type="AlphaFoldDB" id="A0A0E4BQT6"/>
<evidence type="ECO:0000256" key="1">
    <source>
        <dbReference type="SAM" id="MobiDB-lite"/>
    </source>
</evidence>
<feature type="compositionally biased region" description="Polar residues" evidence="1">
    <location>
        <begin position="154"/>
        <end position="164"/>
    </location>
</feature>
<feature type="region of interest" description="Disordered" evidence="1">
    <location>
        <begin position="142"/>
        <end position="164"/>
    </location>
</feature>
<proteinExistence type="predicted"/>
<protein>
    <submittedName>
        <fullName evidence="3">Uncharacterized protein</fullName>
    </submittedName>
</protein>
<dbReference type="PANTHER" id="PTHR35560">
    <property type="entry name" value="BLL0132 PROTEIN"/>
    <property type="match status" value="1"/>
</dbReference>
<sequence>MFVMRALACLAALVLVLICGHAFAADEDAPNRKPVKAIGDARLSVGGRGTLRLYLSRDWSMPQPAISRAVIVLHGRLRNADEYYISANNAQAAAGDDGKAALMIVPQFLAEIDIEAHKLTEDTLRWSLEGWEGPMLRLRPIRSPRSRRSMRSSQDSPTGASSRT</sequence>
<organism evidence="3 4">
    <name type="scientific">Bradyrhizobium diazoefficiens</name>
    <dbReference type="NCBI Taxonomy" id="1355477"/>
    <lineage>
        <taxon>Bacteria</taxon>
        <taxon>Pseudomonadati</taxon>
        <taxon>Pseudomonadota</taxon>
        <taxon>Alphaproteobacteria</taxon>
        <taxon>Hyphomicrobiales</taxon>
        <taxon>Nitrobacteraceae</taxon>
        <taxon>Bradyrhizobium</taxon>
    </lineage>
</organism>
<feature type="chain" id="PRO_5002418759" evidence="2">
    <location>
        <begin position="25"/>
        <end position="164"/>
    </location>
</feature>